<keyword evidence="2" id="KW-1185">Reference proteome</keyword>
<reference evidence="2" key="2">
    <citation type="journal article" date="2010" name="Genome Res.">
        <title>Population genomic sequencing of Coccidioides fungi reveals recent hybridization and transposon control.</title>
        <authorList>
            <person name="Neafsey D.E."/>
            <person name="Barker B.M."/>
            <person name="Sharpton T.J."/>
            <person name="Stajich J.E."/>
            <person name="Park D.J."/>
            <person name="Whiston E."/>
            <person name="Hung C.-Y."/>
            <person name="McMahan C."/>
            <person name="White J."/>
            <person name="Sykes S."/>
            <person name="Heiman D."/>
            <person name="Young S."/>
            <person name="Zeng Q."/>
            <person name="Abouelleil A."/>
            <person name="Aftuck L."/>
            <person name="Bessette D."/>
            <person name="Brown A."/>
            <person name="FitzGerald M."/>
            <person name="Lui A."/>
            <person name="Macdonald J.P."/>
            <person name="Priest M."/>
            <person name="Orbach M.J."/>
            <person name="Galgiani J.N."/>
            <person name="Kirkland T.N."/>
            <person name="Cole G.T."/>
            <person name="Birren B.W."/>
            <person name="Henn M.R."/>
            <person name="Taylor J.W."/>
            <person name="Rounsley S.D."/>
        </authorList>
    </citation>
    <scope>GENOME REANNOTATION</scope>
    <source>
        <strain evidence="2">RS</strain>
    </source>
</reference>
<dbReference type="RefSeq" id="XP_012214025.1">
    <property type="nucleotide sequence ID" value="XM_012358602.1"/>
</dbReference>
<reference evidence="2" key="1">
    <citation type="journal article" date="2009" name="Genome Res.">
        <title>Comparative genomic analyses of the human fungal pathogens Coccidioides and their relatives.</title>
        <authorList>
            <person name="Sharpton T.J."/>
            <person name="Stajich J.E."/>
            <person name="Rounsley S.D."/>
            <person name="Gardner M.J."/>
            <person name="Wortman J.R."/>
            <person name="Jordar V.S."/>
            <person name="Maiti R."/>
            <person name="Kodira C.D."/>
            <person name="Neafsey D.E."/>
            <person name="Zeng Q."/>
            <person name="Hung C.-Y."/>
            <person name="McMahan C."/>
            <person name="Muszewska A."/>
            <person name="Grynberg M."/>
            <person name="Mandel M.A."/>
            <person name="Kellner E.M."/>
            <person name="Barker B.M."/>
            <person name="Galgiani J.N."/>
            <person name="Orbach M.J."/>
            <person name="Kirkland T.N."/>
            <person name="Cole G.T."/>
            <person name="Henn M.R."/>
            <person name="Birren B.W."/>
            <person name="Taylor J.W."/>
        </authorList>
    </citation>
    <scope>NUCLEOTIDE SEQUENCE [LARGE SCALE GENOMIC DNA]</scope>
    <source>
        <strain evidence="2">RS</strain>
    </source>
</reference>
<name>A0A0D8JWR5_COCIM</name>
<evidence type="ECO:0000313" key="2">
    <source>
        <dbReference type="Proteomes" id="UP000001261"/>
    </source>
</evidence>
<protein>
    <submittedName>
        <fullName evidence="1">Uncharacterized protein</fullName>
    </submittedName>
</protein>
<dbReference type="GeneID" id="24164047"/>
<dbReference type="EMBL" id="GG704913">
    <property type="protein sequence ID" value="KJF60718.1"/>
    <property type="molecule type" value="Genomic_DNA"/>
</dbReference>
<accession>A0A0D8JWR5</accession>
<dbReference type="Proteomes" id="UP000001261">
    <property type="component" value="Unassembled WGS sequence"/>
</dbReference>
<dbReference type="OrthoDB" id="2129069at2759"/>
<sequence>MFCASLRKRPLWRIVGPVLASTGSPKLRGPLPPSCRQFIVAHHPVETKLGTHDFQLPLNVRGTGSQRILHVLLVTPASVRDAVKDDTVTRLERFIALTIESDLVIALLLSEEKATGSNSQKADMMPLLLLQKLMLEHLPISLPVIPIQHPELLVPALQSHLKETSREIQQTFSCAPADLVPYCTATDPYRPLDQHTVNILSDLFPTVRDLCLGVRTDTGRRLLREYFDPQAVQGILSFWAGSSNDI</sequence>
<gene>
    <name evidence="1" type="ORF">CIMG_12231</name>
</gene>
<dbReference type="InParanoid" id="A0A0D8JWR5"/>
<evidence type="ECO:0000313" key="1">
    <source>
        <dbReference type="EMBL" id="KJF60718.1"/>
    </source>
</evidence>
<dbReference type="KEGG" id="cim:CIMG_12231"/>
<dbReference type="OMA" id="VPYCTAT"/>
<dbReference type="VEuPathDB" id="FungiDB:CIMG_12231"/>
<organism evidence="1 2">
    <name type="scientific">Coccidioides immitis (strain RS)</name>
    <name type="common">Valley fever fungus</name>
    <dbReference type="NCBI Taxonomy" id="246410"/>
    <lineage>
        <taxon>Eukaryota</taxon>
        <taxon>Fungi</taxon>
        <taxon>Dikarya</taxon>
        <taxon>Ascomycota</taxon>
        <taxon>Pezizomycotina</taxon>
        <taxon>Eurotiomycetes</taxon>
        <taxon>Eurotiomycetidae</taxon>
        <taxon>Onygenales</taxon>
        <taxon>Onygenaceae</taxon>
        <taxon>Coccidioides</taxon>
    </lineage>
</organism>
<dbReference type="AlphaFoldDB" id="A0A0D8JWR5"/>
<proteinExistence type="predicted"/>